<evidence type="ECO:0000313" key="7">
    <source>
        <dbReference type="EMBL" id="VDO94230.1"/>
    </source>
</evidence>
<reference evidence="9" key="1">
    <citation type="submission" date="2016-06" db="UniProtKB">
        <authorList>
            <consortium name="WormBaseParasite"/>
        </authorList>
    </citation>
    <scope>IDENTIFICATION</scope>
</reference>
<keyword evidence="2" id="KW-0799">Topoisomerase</keyword>
<name>A0A183ICQ3_9BILA</name>
<feature type="compositionally biased region" description="Polar residues" evidence="5">
    <location>
        <begin position="190"/>
        <end position="199"/>
    </location>
</feature>
<dbReference type="Proteomes" id="UP000270296">
    <property type="component" value="Unassembled WGS sequence"/>
</dbReference>
<dbReference type="AlphaFoldDB" id="A0A183ICQ3"/>
<dbReference type="SUPFAM" id="SSF56741">
    <property type="entry name" value="Eukaryotic DNA topoisomerase I, N-terminal DNA-binding fragment"/>
    <property type="match status" value="1"/>
</dbReference>
<feature type="region of interest" description="Disordered" evidence="5">
    <location>
        <begin position="190"/>
        <end position="280"/>
    </location>
</feature>
<evidence type="ECO:0000256" key="2">
    <source>
        <dbReference type="ARBA" id="ARBA00023029"/>
    </source>
</evidence>
<evidence type="ECO:0000313" key="8">
    <source>
        <dbReference type="Proteomes" id="UP000270296"/>
    </source>
</evidence>
<dbReference type="InterPro" id="IPR008336">
    <property type="entry name" value="TopoI_DNA-bd_euk"/>
</dbReference>
<dbReference type="InterPro" id="IPR051062">
    <property type="entry name" value="Topoisomerase_IB"/>
</dbReference>
<dbReference type="OrthoDB" id="10070326at2759"/>
<gene>
    <name evidence="7" type="ORF">SBAD_LOCUS1397</name>
</gene>
<comment type="similarity">
    <text evidence="1">Belongs to the type IB topoisomerase family.</text>
</comment>
<dbReference type="WBParaSite" id="SBAD_0000145601-mRNA-1">
    <property type="protein sequence ID" value="SBAD_0000145601-mRNA-1"/>
    <property type="gene ID" value="SBAD_0000145601"/>
</dbReference>
<evidence type="ECO:0000313" key="9">
    <source>
        <dbReference type="WBParaSite" id="SBAD_0000145601-mRNA-1"/>
    </source>
</evidence>
<evidence type="ECO:0000256" key="5">
    <source>
        <dbReference type="SAM" id="MobiDB-lite"/>
    </source>
</evidence>
<dbReference type="PANTHER" id="PTHR10290">
    <property type="entry name" value="DNA TOPOISOMERASE I"/>
    <property type="match status" value="1"/>
</dbReference>
<evidence type="ECO:0000256" key="1">
    <source>
        <dbReference type="ARBA" id="ARBA00006645"/>
    </source>
</evidence>
<reference evidence="7 8" key="2">
    <citation type="submission" date="2018-11" db="EMBL/GenBank/DDBJ databases">
        <authorList>
            <consortium name="Pathogen Informatics"/>
        </authorList>
    </citation>
    <scope>NUCLEOTIDE SEQUENCE [LARGE SCALE GENOMIC DNA]</scope>
</reference>
<feature type="compositionally biased region" description="Basic and acidic residues" evidence="5">
    <location>
        <begin position="226"/>
        <end position="249"/>
    </location>
</feature>
<dbReference type="FunFam" id="1.10.10.41:FF:000001">
    <property type="entry name" value="DNA topoisomerase I"/>
    <property type="match status" value="1"/>
</dbReference>
<dbReference type="GO" id="GO:0003677">
    <property type="term" value="F:DNA binding"/>
    <property type="evidence" value="ECO:0007669"/>
    <property type="project" value="UniProtKB-KW"/>
</dbReference>
<accession>A0A183ICQ3</accession>
<keyword evidence="8" id="KW-1185">Reference proteome</keyword>
<dbReference type="Pfam" id="PF02919">
    <property type="entry name" value="Topoisom_I_N"/>
    <property type="match status" value="1"/>
</dbReference>
<dbReference type="GO" id="GO:0005694">
    <property type="term" value="C:chromosome"/>
    <property type="evidence" value="ECO:0007669"/>
    <property type="project" value="InterPro"/>
</dbReference>
<evidence type="ECO:0000256" key="3">
    <source>
        <dbReference type="ARBA" id="ARBA00023125"/>
    </source>
</evidence>
<keyword evidence="4" id="KW-0413">Isomerase</keyword>
<dbReference type="GO" id="GO:0003917">
    <property type="term" value="F:DNA topoisomerase type I (single strand cut, ATP-independent) activity"/>
    <property type="evidence" value="ECO:0007669"/>
    <property type="project" value="InterPro"/>
</dbReference>
<dbReference type="GO" id="GO:0005730">
    <property type="term" value="C:nucleolus"/>
    <property type="evidence" value="ECO:0007669"/>
    <property type="project" value="TreeGrafter"/>
</dbReference>
<dbReference type="GO" id="GO:0006265">
    <property type="term" value="P:DNA topological change"/>
    <property type="evidence" value="ECO:0007669"/>
    <property type="project" value="InterPro"/>
</dbReference>
<evidence type="ECO:0000256" key="4">
    <source>
        <dbReference type="ARBA" id="ARBA00023235"/>
    </source>
</evidence>
<organism evidence="9">
    <name type="scientific">Soboliphyme baturini</name>
    <dbReference type="NCBI Taxonomy" id="241478"/>
    <lineage>
        <taxon>Eukaryota</taxon>
        <taxon>Metazoa</taxon>
        <taxon>Ecdysozoa</taxon>
        <taxon>Nematoda</taxon>
        <taxon>Enoplea</taxon>
        <taxon>Dorylaimia</taxon>
        <taxon>Dioctophymatida</taxon>
        <taxon>Dioctophymatoidea</taxon>
        <taxon>Soboliphymatidae</taxon>
        <taxon>Soboliphyme</taxon>
    </lineage>
</organism>
<dbReference type="PANTHER" id="PTHR10290:SF3">
    <property type="entry name" value="DNA TOPOISOMERASE 1"/>
    <property type="match status" value="1"/>
</dbReference>
<sequence length="430" mass="49670">MHAVTCISEDQTLKRFDNVQYDELIAPMRGGRMTNGGGGGVAAASYEGWSNADRHGSFPDCSSAETAEQRPAKRPCAAVRSFIFSNMAIKTECDDDENIPLIFRKQQLNNMNSSNDVKSFSAQKYKSEEAMDGYETKNHDHRIAPSYATTCLNDVKASAQKFVPASKNELDIKSEDLQPLSLYCSRMTKAATTESSQLQPKKRRQTISSDDEDEKPLLLRAKKPSVKPERDVKINENRERSKVKKEEKVQQPSKNKSKHKSQTGDVKTENANEPIRKRRKKDEDETEIWKWWEEEPREEGIKWKFLEHKGPLFAPAYDPLPADVRFYYEGKPIRLSSAAEEVATFYGKMLDHEYTTKEVFNNNFFGDWRKVMTHEERELIKDLKRCDFREINAYFKKLSEERKSMGKEEKEVSRRRELLLTIFVLFDVGT</sequence>
<dbReference type="GO" id="GO:0007059">
    <property type="term" value="P:chromosome segregation"/>
    <property type="evidence" value="ECO:0007669"/>
    <property type="project" value="TreeGrafter"/>
</dbReference>
<proteinExistence type="inferred from homology"/>
<dbReference type="InterPro" id="IPR036202">
    <property type="entry name" value="TopoI_DNA-bd_euk_N_sf"/>
</dbReference>
<protein>
    <submittedName>
        <fullName evidence="9">Topoisom_I_N domain-containing protein</fullName>
    </submittedName>
</protein>
<dbReference type="GO" id="GO:0006260">
    <property type="term" value="P:DNA replication"/>
    <property type="evidence" value="ECO:0007669"/>
    <property type="project" value="TreeGrafter"/>
</dbReference>
<dbReference type="EMBL" id="UZAM01006814">
    <property type="protein sequence ID" value="VDO94230.1"/>
    <property type="molecule type" value="Genomic_DNA"/>
</dbReference>
<feature type="domain" description="DNA topoisomerase I DNA binding eukaryotic-type" evidence="6">
    <location>
        <begin position="301"/>
        <end position="415"/>
    </location>
</feature>
<dbReference type="Gene3D" id="1.10.10.41">
    <property type="entry name" value="Yeast DNA topoisomerase - domain 1"/>
    <property type="match status" value="1"/>
</dbReference>
<evidence type="ECO:0000259" key="6">
    <source>
        <dbReference type="Pfam" id="PF02919"/>
    </source>
</evidence>
<dbReference type="InterPro" id="IPR013034">
    <property type="entry name" value="DNA_topo_DNA_db_N_dom1"/>
</dbReference>
<keyword evidence="3" id="KW-0238">DNA-binding</keyword>